<organism evidence="3 4">
    <name type="scientific">Pontibacter diazotrophicus</name>
    <dbReference type="NCBI Taxonomy" id="1400979"/>
    <lineage>
        <taxon>Bacteria</taxon>
        <taxon>Pseudomonadati</taxon>
        <taxon>Bacteroidota</taxon>
        <taxon>Cytophagia</taxon>
        <taxon>Cytophagales</taxon>
        <taxon>Hymenobacteraceae</taxon>
        <taxon>Pontibacter</taxon>
    </lineage>
</organism>
<keyword evidence="4" id="KW-1185">Reference proteome</keyword>
<protein>
    <submittedName>
        <fullName evidence="3">Sugar phosphate isomerase/epimerase</fullName>
    </submittedName>
</protein>
<dbReference type="PANTHER" id="PTHR12110:SF41">
    <property type="entry name" value="INOSOSE DEHYDRATASE"/>
    <property type="match status" value="1"/>
</dbReference>
<accession>A0A3D8LIK3</accession>
<reference evidence="4" key="1">
    <citation type="submission" date="2018-08" db="EMBL/GenBank/DDBJ databases">
        <authorList>
            <person name="Liu Z.-W."/>
            <person name="Du Z.-J."/>
        </authorList>
    </citation>
    <scope>NUCLEOTIDE SEQUENCE [LARGE SCALE GENOMIC DNA]</scope>
    <source>
        <strain evidence="4">H4X</strain>
    </source>
</reference>
<dbReference type="InterPro" id="IPR036237">
    <property type="entry name" value="Xyl_isomerase-like_sf"/>
</dbReference>
<dbReference type="Proteomes" id="UP000256708">
    <property type="component" value="Unassembled WGS sequence"/>
</dbReference>
<dbReference type="EMBL" id="QRGR01000001">
    <property type="protein sequence ID" value="RDV17237.1"/>
    <property type="molecule type" value="Genomic_DNA"/>
</dbReference>
<sequence>MMMKNVWCLIGFIALFIPAVHTVSAQSGKPLFPQTPGLVSYTFRKSFAKDVPATLDTIQALGFTDMEFSNLFGQEPAELRRMLDERNIKCSSFGVSYEDLVNKTDEVARNAKTLGAAYVRVAWFPHEAPFTLEHAQKLVADFNRVGKKLKEEHGLTFCYHNHGYEFRPYQNGTFFDYIVQNTDPEYVSFELDILWAFHPGQDPAQLLDKYGNRFKLMHLKDLRKGVKGDYSGGTPIENDVALGTGQLDLAAILKAAKKAGIKHYYIEDESDRKSIQVPQSMTYLKSLQQ</sequence>
<dbReference type="OrthoDB" id="9798407at2"/>
<evidence type="ECO:0000313" key="4">
    <source>
        <dbReference type="Proteomes" id="UP000256708"/>
    </source>
</evidence>
<comment type="caution">
    <text evidence="3">The sequence shown here is derived from an EMBL/GenBank/DDBJ whole genome shotgun (WGS) entry which is preliminary data.</text>
</comment>
<keyword evidence="1" id="KW-0732">Signal</keyword>
<keyword evidence="3" id="KW-0413">Isomerase</keyword>
<gene>
    <name evidence="3" type="ORF">DXT99_01665</name>
</gene>
<dbReference type="SUPFAM" id="SSF51658">
    <property type="entry name" value="Xylose isomerase-like"/>
    <property type="match status" value="1"/>
</dbReference>
<dbReference type="AlphaFoldDB" id="A0A3D8LIK3"/>
<dbReference type="InterPro" id="IPR050312">
    <property type="entry name" value="IolE/XylAMocC-like"/>
</dbReference>
<dbReference type="Gene3D" id="3.20.20.150">
    <property type="entry name" value="Divalent-metal-dependent TIM barrel enzymes"/>
    <property type="match status" value="1"/>
</dbReference>
<feature type="domain" description="Xylose isomerase-like TIM barrel" evidence="2">
    <location>
        <begin position="56"/>
        <end position="283"/>
    </location>
</feature>
<dbReference type="InterPro" id="IPR013022">
    <property type="entry name" value="Xyl_isomerase-like_TIM-brl"/>
</dbReference>
<evidence type="ECO:0000259" key="2">
    <source>
        <dbReference type="Pfam" id="PF01261"/>
    </source>
</evidence>
<dbReference type="GO" id="GO:0016853">
    <property type="term" value="F:isomerase activity"/>
    <property type="evidence" value="ECO:0007669"/>
    <property type="project" value="UniProtKB-KW"/>
</dbReference>
<evidence type="ECO:0000313" key="3">
    <source>
        <dbReference type="EMBL" id="RDV17237.1"/>
    </source>
</evidence>
<proteinExistence type="predicted"/>
<evidence type="ECO:0000256" key="1">
    <source>
        <dbReference type="SAM" id="SignalP"/>
    </source>
</evidence>
<dbReference type="PANTHER" id="PTHR12110">
    <property type="entry name" value="HYDROXYPYRUVATE ISOMERASE"/>
    <property type="match status" value="1"/>
</dbReference>
<feature type="chain" id="PRO_5017589044" evidence="1">
    <location>
        <begin position="26"/>
        <end position="289"/>
    </location>
</feature>
<name>A0A3D8LIK3_9BACT</name>
<feature type="signal peptide" evidence="1">
    <location>
        <begin position="1"/>
        <end position="25"/>
    </location>
</feature>
<dbReference type="Pfam" id="PF01261">
    <property type="entry name" value="AP_endonuc_2"/>
    <property type="match status" value="1"/>
</dbReference>